<proteinExistence type="predicted"/>
<dbReference type="WBParaSite" id="PgR162X_g008_t01">
    <property type="protein sequence ID" value="PgR162X_g008_t01"/>
    <property type="gene ID" value="PgR162X_g008"/>
</dbReference>
<evidence type="ECO:0000313" key="1">
    <source>
        <dbReference type="Proteomes" id="UP000887569"/>
    </source>
</evidence>
<protein>
    <submittedName>
        <fullName evidence="2">Uncharacterized protein</fullName>
    </submittedName>
</protein>
<keyword evidence="1" id="KW-1185">Reference proteome</keyword>
<name>A0A915CGL4_PARUN</name>
<reference evidence="2" key="1">
    <citation type="submission" date="2022-11" db="UniProtKB">
        <authorList>
            <consortium name="WormBaseParasite"/>
        </authorList>
    </citation>
    <scope>IDENTIFICATION</scope>
</reference>
<dbReference type="Proteomes" id="UP000887569">
    <property type="component" value="Unplaced"/>
</dbReference>
<organism evidence="1 2">
    <name type="scientific">Parascaris univalens</name>
    <name type="common">Nematode worm</name>
    <dbReference type="NCBI Taxonomy" id="6257"/>
    <lineage>
        <taxon>Eukaryota</taxon>
        <taxon>Metazoa</taxon>
        <taxon>Ecdysozoa</taxon>
        <taxon>Nematoda</taxon>
        <taxon>Chromadorea</taxon>
        <taxon>Rhabditida</taxon>
        <taxon>Spirurina</taxon>
        <taxon>Ascaridomorpha</taxon>
        <taxon>Ascaridoidea</taxon>
        <taxon>Ascarididae</taxon>
        <taxon>Parascaris</taxon>
    </lineage>
</organism>
<accession>A0A915CGL4</accession>
<dbReference type="AlphaFoldDB" id="A0A915CGL4"/>
<evidence type="ECO:0000313" key="2">
    <source>
        <dbReference type="WBParaSite" id="PgR162X_g008_t01"/>
    </source>
</evidence>
<sequence>MRERLTFMLKVRIGVVNLKELLVPGYRGGWRLHPQIWQIMGCNDRRVLVQATESPNRQFLSVAGTMALWVDKYRPHELSKLTYHTEQANHLASIIKVSACKMLEILEVCTNHKVEGTFYRDLPLGAQQQQYFSPQYLSCVRGSMLPCTVSTPGMKSEQSDPQGTQLPMEVRSLELIWTSSTKVEDRRRVAKREIHHRCSWEPVFSKKGLAVSAASTASGNGGAFGENMSAKTRPFYGGRVALHALEEIGGRARRGNSFMACSMDQNGALCSTKNVAYRDITSAGLDEF</sequence>